<dbReference type="InterPro" id="IPR029016">
    <property type="entry name" value="GAF-like_dom_sf"/>
</dbReference>
<evidence type="ECO:0000259" key="1">
    <source>
        <dbReference type="Pfam" id="PF13185"/>
    </source>
</evidence>
<keyword evidence="3" id="KW-1185">Reference proteome</keyword>
<dbReference type="RefSeq" id="WP_046103668.1">
    <property type="nucleotide sequence ID" value="NZ_JZEY01000054.1"/>
</dbReference>
<feature type="domain" description="GAF" evidence="1">
    <location>
        <begin position="19"/>
        <end position="147"/>
    </location>
</feature>
<sequence>MTDHKPALAAFDAAIAKARTADEAFTALQDLARAVVGAKLFTVMLVDMQAELSRRAYTSDPVSYPASGTKPLNYGPWFDIVHGKREFFVANTIEDIAKVLFDHELINSLGCQSVVNVPIIIRDELVGCMNLLDVAHHYTEERLQTIRDVLSIPAKLAVLVARG</sequence>
<dbReference type="Gene3D" id="3.30.450.40">
    <property type="match status" value="1"/>
</dbReference>
<organism evidence="2 3">
    <name type="scientific">Devosia chinhatensis</name>
    <dbReference type="NCBI Taxonomy" id="429727"/>
    <lineage>
        <taxon>Bacteria</taxon>
        <taxon>Pseudomonadati</taxon>
        <taxon>Pseudomonadota</taxon>
        <taxon>Alphaproteobacteria</taxon>
        <taxon>Hyphomicrobiales</taxon>
        <taxon>Devosiaceae</taxon>
        <taxon>Devosia</taxon>
    </lineage>
</organism>
<accession>A0A0F5FJJ1</accession>
<dbReference type="OrthoDB" id="7066078at2"/>
<name>A0A0F5FJJ1_9HYPH</name>
<dbReference type="EMBL" id="JZEY01000054">
    <property type="protein sequence ID" value="KKB08978.1"/>
    <property type="molecule type" value="Genomic_DNA"/>
</dbReference>
<dbReference type="SUPFAM" id="SSF55781">
    <property type="entry name" value="GAF domain-like"/>
    <property type="match status" value="1"/>
</dbReference>
<comment type="caution">
    <text evidence="2">The sequence shown here is derived from an EMBL/GenBank/DDBJ whole genome shotgun (WGS) entry which is preliminary data.</text>
</comment>
<dbReference type="PATRIC" id="fig|429727.3.peg.570"/>
<dbReference type="Pfam" id="PF13185">
    <property type="entry name" value="GAF_2"/>
    <property type="match status" value="1"/>
</dbReference>
<evidence type="ECO:0000313" key="2">
    <source>
        <dbReference type="EMBL" id="KKB08978.1"/>
    </source>
</evidence>
<dbReference type="Proteomes" id="UP000033649">
    <property type="component" value="Unassembled WGS sequence"/>
</dbReference>
<dbReference type="STRING" id="429727.VE26_02740"/>
<dbReference type="AlphaFoldDB" id="A0A0F5FJJ1"/>
<protein>
    <recommendedName>
        <fullName evidence="1">GAF domain-containing protein</fullName>
    </recommendedName>
</protein>
<gene>
    <name evidence="2" type="ORF">VE26_02740</name>
</gene>
<evidence type="ECO:0000313" key="3">
    <source>
        <dbReference type="Proteomes" id="UP000033649"/>
    </source>
</evidence>
<dbReference type="InterPro" id="IPR003018">
    <property type="entry name" value="GAF"/>
</dbReference>
<proteinExistence type="predicted"/>
<reference evidence="2 3" key="1">
    <citation type="submission" date="2015-03" db="EMBL/GenBank/DDBJ databases">
        <authorList>
            <person name="Hassan Y."/>
            <person name="Lepp D."/>
            <person name="Li X.-Z."/>
            <person name="Zhou T."/>
        </authorList>
    </citation>
    <scope>NUCLEOTIDE SEQUENCE [LARGE SCALE GENOMIC DNA]</scope>
    <source>
        <strain evidence="2 3">IPL18</strain>
    </source>
</reference>